<keyword evidence="4 6" id="KW-1133">Transmembrane helix</keyword>
<dbReference type="PANTHER" id="PTHR23520:SF5">
    <property type="entry name" value="TRANSPORTER, PUTATIVE (AFU_ORTHOLOGUE AFUA_3G04000)-RELATED"/>
    <property type="match status" value="1"/>
</dbReference>
<sequence>MQTLLRMAVDYRDAITGAHRNVRLFFLAAFLSQMSGGFTSILYNLYIKSLGLPDTVAGAYVSASSLAGVISLVPAGIISDRLGRKRTIVGAGLISAVVSVGQVFVTDPFWIVASAFVNGMVQSVIWVSILPFLAENTAQEERFHLFSVNFAIGLVAQVLGSFVAGSLAQGLGGYLGPVWSIRAALLVGGVFAIAAVIPFSRTEETRRSDQTVAGHSARRAGLREMWPRLVAEREQLALIVKFSICAALIGFGAGLVIPYLNLYFAERFHMAKAGIGLVIGLAQACTALAMFVGPALAKRFGPVRAAVGLQMASIPFLLITGWASNVWLASGAVIIRNALMNSASPIQDSVMMALVHEDVRGLAVSLGQTLWTLGWAVMGPVSTQMVHLYGPYTGYAIAFSGTALLYLLGSALYRVWFGRYESKVYAPAADAAAL</sequence>
<feature type="transmembrane region" description="Helical" evidence="6">
    <location>
        <begin position="238"/>
        <end position="261"/>
    </location>
</feature>
<accession>A0A1I7FA42</accession>
<gene>
    <name evidence="8" type="ORF">SAMN05421543_101142</name>
</gene>
<feature type="domain" description="Major facilitator superfamily (MFS) profile" evidence="7">
    <location>
        <begin position="21"/>
        <end position="421"/>
    </location>
</feature>
<proteinExistence type="predicted"/>
<evidence type="ECO:0000256" key="4">
    <source>
        <dbReference type="ARBA" id="ARBA00022989"/>
    </source>
</evidence>
<dbReference type="PROSITE" id="PS00216">
    <property type="entry name" value="SUGAR_TRANSPORT_1"/>
    <property type="match status" value="1"/>
</dbReference>
<dbReference type="eggNOG" id="COG2814">
    <property type="taxonomic scope" value="Bacteria"/>
</dbReference>
<comment type="subcellular location">
    <subcellularLocation>
        <location evidence="1">Cell membrane</location>
        <topology evidence="1">Multi-pass membrane protein</topology>
    </subcellularLocation>
</comment>
<feature type="transmembrane region" description="Helical" evidence="6">
    <location>
        <begin position="392"/>
        <end position="413"/>
    </location>
</feature>
<name>A0A1I7FA42_9BACL</name>
<evidence type="ECO:0000256" key="3">
    <source>
        <dbReference type="ARBA" id="ARBA00022692"/>
    </source>
</evidence>
<evidence type="ECO:0000313" key="9">
    <source>
        <dbReference type="Proteomes" id="UP000183508"/>
    </source>
</evidence>
<dbReference type="GO" id="GO:0005886">
    <property type="term" value="C:plasma membrane"/>
    <property type="evidence" value="ECO:0007669"/>
    <property type="project" value="UniProtKB-SubCell"/>
</dbReference>
<evidence type="ECO:0000256" key="5">
    <source>
        <dbReference type="ARBA" id="ARBA00023136"/>
    </source>
</evidence>
<evidence type="ECO:0000256" key="1">
    <source>
        <dbReference type="ARBA" id="ARBA00004651"/>
    </source>
</evidence>
<dbReference type="OrthoDB" id="9810492at2"/>
<reference evidence="9" key="1">
    <citation type="submission" date="2016-10" db="EMBL/GenBank/DDBJ databases">
        <authorList>
            <person name="Varghese N."/>
        </authorList>
    </citation>
    <scope>NUCLEOTIDE SEQUENCE [LARGE SCALE GENOMIC DNA]</scope>
    <source>
        <strain evidence="9">DSM 17980</strain>
    </source>
</reference>
<keyword evidence="2" id="KW-0813">Transport</keyword>
<dbReference type="InterPro" id="IPR005829">
    <property type="entry name" value="Sugar_transporter_CS"/>
</dbReference>
<evidence type="ECO:0000259" key="7">
    <source>
        <dbReference type="PROSITE" id="PS50850"/>
    </source>
</evidence>
<evidence type="ECO:0000256" key="2">
    <source>
        <dbReference type="ARBA" id="ARBA00022448"/>
    </source>
</evidence>
<dbReference type="AlphaFoldDB" id="A0A1I7FA42"/>
<dbReference type="Pfam" id="PF07690">
    <property type="entry name" value="MFS_1"/>
    <property type="match status" value="2"/>
</dbReference>
<dbReference type="GO" id="GO:0022857">
    <property type="term" value="F:transmembrane transporter activity"/>
    <property type="evidence" value="ECO:0007669"/>
    <property type="project" value="InterPro"/>
</dbReference>
<dbReference type="RefSeq" id="WP_083430046.1">
    <property type="nucleotide sequence ID" value="NZ_FPBV01000001.1"/>
</dbReference>
<feature type="transmembrane region" description="Helical" evidence="6">
    <location>
        <begin position="314"/>
        <end position="335"/>
    </location>
</feature>
<dbReference type="InterPro" id="IPR036259">
    <property type="entry name" value="MFS_trans_sf"/>
</dbReference>
<dbReference type="STRING" id="392015.SAMN05421543_101142"/>
<evidence type="ECO:0000256" key="6">
    <source>
        <dbReference type="SAM" id="Phobius"/>
    </source>
</evidence>
<dbReference type="Proteomes" id="UP000183508">
    <property type="component" value="Unassembled WGS sequence"/>
</dbReference>
<dbReference type="Gene3D" id="1.20.1250.20">
    <property type="entry name" value="MFS general substrate transporter like domains"/>
    <property type="match status" value="1"/>
</dbReference>
<dbReference type="PROSITE" id="PS50850">
    <property type="entry name" value="MFS"/>
    <property type="match status" value="1"/>
</dbReference>
<evidence type="ECO:0000313" key="8">
    <source>
        <dbReference type="EMBL" id="SFU33093.1"/>
    </source>
</evidence>
<feature type="transmembrane region" description="Helical" evidence="6">
    <location>
        <begin position="21"/>
        <end position="45"/>
    </location>
</feature>
<feature type="transmembrane region" description="Helical" evidence="6">
    <location>
        <begin position="145"/>
        <end position="167"/>
    </location>
</feature>
<organism evidence="8 9">
    <name type="scientific">Alicyclobacillus macrosporangiidus</name>
    <dbReference type="NCBI Taxonomy" id="392015"/>
    <lineage>
        <taxon>Bacteria</taxon>
        <taxon>Bacillati</taxon>
        <taxon>Bacillota</taxon>
        <taxon>Bacilli</taxon>
        <taxon>Bacillales</taxon>
        <taxon>Alicyclobacillaceae</taxon>
        <taxon>Alicyclobacillus</taxon>
    </lineage>
</organism>
<dbReference type="EMBL" id="FPBV01000001">
    <property type="protein sequence ID" value="SFU33093.1"/>
    <property type="molecule type" value="Genomic_DNA"/>
</dbReference>
<dbReference type="InterPro" id="IPR011701">
    <property type="entry name" value="MFS"/>
</dbReference>
<keyword evidence="5 6" id="KW-0472">Membrane</keyword>
<dbReference type="PANTHER" id="PTHR23520">
    <property type="entry name" value="TRANSPORTER, PUTATIVE (AFU_ORTHOLOGUE AFUA_3G04000)-RELATED"/>
    <property type="match status" value="1"/>
</dbReference>
<feature type="transmembrane region" description="Helical" evidence="6">
    <location>
        <begin position="273"/>
        <end position="293"/>
    </location>
</feature>
<keyword evidence="3 6" id="KW-0812">Transmembrane</keyword>
<keyword evidence="9" id="KW-1185">Reference proteome</keyword>
<feature type="transmembrane region" description="Helical" evidence="6">
    <location>
        <begin position="179"/>
        <end position="199"/>
    </location>
</feature>
<protein>
    <submittedName>
        <fullName evidence="8">Predicted arabinose efflux permease, MFS family</fullName>
    </submittedName>
</protein>
<dbReference type="InterPro" id="IPR020846">
    <property type="entry name" value="MFS_dom"/>
</dbReference>
<feature type="transmembrane region" description="Helical" evidence="6">
    <location>
        <begin position="87"/>
        <end position="105"/>
    </location>
</feature>
<feature type="transmembrane region" description="Helical" evidence="6">
    <location>
        <begin position="57"/>
        <end position="75"/>
    </location>
</feature>
<feature type="transmembrane region" description="Helical" evidence="6">
    <location>
        <begin position="111"/>
        <end position="133"/>
    </location>
</feature>
<dbReference type="SUPFAM" id="SSF103473">
    <property type="entry name" value="MFS general substrate transporter"/>
    <property type="match status" value="1"/>
</dbReference>